<proteinExistence type="predicted"/>
<evidence type="ECO:0000313" key="1">
    <source>
        <dbReference type="EMBL" id="EHC16009.1"/>
    </source>
</evidence>
<dbReference type="EMBL" id="AGIZ01000004">
    <property type="protein sequence ID" value="EHC16009.1"/>
    <property type="molecule type" value="Genomic_DNA"/>
</dbReference>
<dbReference type="Proteomes" id="UP000004344">
    <property type="component" value="Unassembled WGS sequence"/>
</dbReference>
<dbReference type="AlphaFoldDB" id="G6FRD5"/>
<evidence type="ECO:0000313" key="2">
    <source>
        <dbReference type="Proteomes" id="UP000004344"/>
    </source>
</evidence>
<protein>
    <submittedName>
        <fullName evidence="1">Uncharacterized protein</fullName>
    </submittedName>
</protein>
<keyword evidence="2" id="KW-1185">Reference proteome</keyword>
<comment type="caution">
    <text evidence="1">The sequence shown here is derived from an EMBL/GenBank/DDBJ whole genome shotgun (WGS) entry which is preliminary data.</text>
</comment>
<gene>
    <name evidence="1" type="ORF">FJSC11DRAFT_1432</name>
</gene>
<accession>G6FRD5</accession>
<reference evidence="1 2" key="1">
    <citation type="submission" date="2011-09" db="EMBL/GenBank/DDBJ databases">
        <title>The draft genome of Fischerella sp. JSC-11.</title>
        <authorList>
            <consortium name="US DOE Joint Genome Institute (JGI-PGF)"/>
            <person name="Lucas S."/>
            <person name="Han J."/>
            <person name="Lapidus A."/>
            <person name="Cheng J.-F."/>
            <person name="Goodwin L."/>
            <person name="Pitluck S."/>
            <person name="Peters L."/>
            <person name="Land M.L."/>
            <person name="Hauser L."/>
            <person name="Sarkisova S."/>
            <person name="Bryant D.A."/>
            <person name="Brown I."/>
            <person name="Woyke T.J."/>
        </authorList>
    </citation>
    <scope>NUCLEOTIDE SEQUENCE [LARGE SCALE GENOMIC DNA]</scope>
    <source>
        <strain evidence="1 2">JSC-11</strain>
    </source>
</reference>
<sequence>MIFYIQKILQYPDDINVNEMSVFVVSGEGFIYKDIFFTDVWIYLIFGRS</sequence>
<organism evidence="1 2">
    <name type="scientific">Fischerella thermalis JSC-11</name>
    <dbReference type="NCBI Taxonomy" id="741277"/>
    <lineage>
        <taxon>Bacteria</taxon>
        <taxon>Bacillati</taxon>
        <taxon>Cyanobacteriota</taxon>
        <taxon>Cyanophyceae</taxon>
        <taxon>Nostocales</taxon>
        <taxon>Hapalosiphonaceae</taxon>
        <taxon>Fischerella</taxon>
    </lineage>
</organism>
<name>G6FRD5_9CYAN</name>